<accession>A0A1H8VXX8</accession>
<dbReference type="GO" id="GO:0019854">
    <property type="term" value="P:L-ascorbic acid catabolic process"/>
    <property type="evidence" value="ECO:0007669"/>
    <property type="project" value="TreeGrafter"/>
</dbReference>
<evidence type="ECO:0000256" key="5">
    <source>
        <dbReference type="ARBA" id="ARBA00023239"/>
    </source>
</evidence>
<evidence type="ECO:0000256" key="4">
    <source>
        <dbReference type="ARBA" id="ARBA00012890"/>
    </source>
</evidence>
<evidence type="ECO:0000313" key="9">
    <source>
        <dbReference type="Proteomes" id="UP000198847"/>
    </source>
</evidence>
<dbReference type="GO" id="GO:0004590">
    <property type="term" value="F:orotidine-5'-phosphate decarboxylase activity"/>
    <property type="evidence" value="ECO:0007669"/>
    <property type="project" value="InterPro"/>
</dbReference>
<evidence type="ECO:0000256" key="3">
    <source>
        <dbReference type="ARBA" id="ARBA00006350"/>
    </source>
</evidence>
<comment type="catalytic activity">
    <reaction evidence="1">
        <text>D-ribulose 5-phosphate + formaldehyde = D-arabino-hex-3-ulose 6-phosphate</text>
        <dbReference type="Rhea" id="RHEA:25201"/>
        <dbReference type="ChEBI" id="CHEBI:16842"/>
        <dbReference type="ChEBI" id="CHEBI:58121"/>
        <dbReference type="ChEBI" id="CHEBI:58542"/>
        <dbReference type="EC" id="4.1.2.43"/>
    </reaction>
</comment>
<evidence type="ECO:0000259" key="7">
    <source>
        <dbReference type="SMART" id="SM00934"/>
    </source>
</evidence>
<dbReference type="InterPro" id="IPR013785">
    <property type="entry name" value="Aldolase_TIM"/>
</dbReference>
<sequence>MKLQLALDEKRLVDALLFTEKVAEYVDIIEIGTPFVIDEGMRAVREFKKYFPEKEILADLKIMDGGFYESELAFDAGADYITVLGVTDILTAKGCIKAAEKYGKQVVVDMICVQDLPKRIHEMEAINAHVLAVHTGADQQAAGRKPIEDLKVMVEHAKTVKISVAGGINSKTIDLYVALKPDIVIVGSAIGNAANPVEEAKLIKQAIMK</sequence>
<keyword evidence="5" id="KW-0456">Lyase</keyword>
<dbReference type="PANTHER" id="PTHR35039:SF3">
    <property type="entry name" value="3-KETO-L-GULONATE-6-PHOSPHATE DECARBOXYLASE SGBH-RELATED"/>
    <property type="match status" value="1"/>
</dbReference>
<dbReference type="PANTHER" id="PTHR35039">
    <property type="entry name" value="3-KETO-L-GULONATE-6-PHOSPHATE DECARBOXYLASE SGBH-RELATED"/>
    <property type="match status" value="1"/>
</dbReference>
<reference evidence="8 9" key="1">
    <citation type="submission" date="2016-10" db="EMBL/GenBank/DDBJ databases">
        <authorList>
            <person name="de Groot N.N."/>
        </authorList>
    </citation>
    <scope>NUCLEOTIDE SEQUENCE [LARGE SCALE GENOMIC DNA]</scope>
    <source>
        <strain evidence="8 9">DSM 13305</strain>
    </source>
</reference>
<dbReference type="RefSeq" id="WP_091747380.1">
    <property type="nucleotide sequence ID" value="NZ_FODY01000013.1"/>
</dbReference>
<dbReference type="SMART" id="SM00934">
    <property type="entry name" value="OMPdecase"/>
    <property type="match status" value="1"/>
</dbReference>
<dbReference type="InterPro" id="IPR017553">
    <property type="entry name" value="3-hexulose-6-phosphate_synth"/>
</dbReference>
<dbReference type="Proteomes" id="UP000198847">
    <property type="component" value="Unassembled WGS sequence"/>
</dbReference>
<dbReference type="CDD" id="cd04726">
    <property type="entry name" value="KGPDC_HPS"/>
    <property type="match status" value="1"/>
</dbReference>
<comment type="similarity">
    <text evidence="3">Belongs to the HPS/KGPDC family. HPS subfamily.</text>
</comment>
<dbReference type="AlphaFoldDB" id="A0A1H8VXX8"/>
<evidence type="ECO:0000256" key="1">
    <source>
        <dbReference type="ARBA" id="ARBA00000718"/>
    </source>
</evidence>
<dbReference type="SUPFAM" id="SSF51366">
    <property type="entry name" value="Ribulose-phoshate binding barrel"/>
    <property type="match status" value="1"/>
</dbReference>
<dbReference type="FunFam" id="3.20.20.70:FF:000022">
    <property type="entry name" value="3-keto-L-gulonate-6-phosphate decarboxylase UlaD"/>
    <property type="match status" value="1"/>
</dbReference>
<comment type="pathway">
    <text evidence="2">One-carbon metabolism; formaldehyde assimilation via RuMP pathway; D-fructose 6-phosphate from D-ribulose 5-phosphate and formaldehyde: step 1/2.</text>
</comment>
<feature type="domain" description="Orotidine 5'-phosphate decarboxylase" evidence="7">
    <location>
        <begin position="2"/>
        <end position="203"/>
    </location>
</feature>
<proteinExistence type="inferred from homology"/>
<dbReference type="GO" id="GO:0033982">
    <property type="term" value="F:3-dehydro-L-gulonate-6-phosphate decarboxylase activity"/>
    <property type="evidence" value="ECO:0007669"/>
    <property type="project" value="TreeGrafter"/>
</dbReference>
<dbReference type="GO" id="GO:0019647">
    <property type="term" value="P:formaldehyde assimilation via ribulose monophosphate cycle"/>
    <property type="evidence" value="ECO:0007669"/>
    <property type="project" value="UniProtKB-UniPathway"/>
</dbReference>
<keyword evidence="9" id="KW-1185">Reference proteome</keyword>
<name>A0A1H8VXX8_9FIRM</name>
<dbReference type="UniPathway" id="UPA00294">
    <property type="reaction ID" value="UER00434"/>
</dbReference>
<evidence type="ECO:0000256" key="6">
    <source>
        <dbReference type="ARBA" id="ARBA00023277"/>
    </source>
</evidence>
<dbReference type="STRING" id="112903.SAMN04490178_11335"/>
<dbReference type="InterPro" id="IPR011060">
    <property type="entry name" value="RibuloseP-bd_barrel"/>
</dbReference>
<dbReference type="InterPro" id="IPR001754">
    <property type="entry name" value="OMPdeCOase_dom"/>
</dbReference>
<organism evidence="8 9">
    <name type="scientific">Propionispora vibrioides</name>
    <dbReference type="NCBI Taxonomy" id="112903"/>
    <lineage>
        <taxon>Bacteria</taxon>
        <taxon>Bacillati</taxon>
        <taxon>Bacillota</taxon>
        <taxon>Negativicutes</taxon>
        <taxon>Selenomonadales</taxon>
        <taxon>Sporomusaceae</taxon>
        <taxon>Propionispora</taxon>
    </lineage>
</organism>
<dbReference type="NCBIfam" id="TIGR03128">
    <property type="entry name" value="RuMP_HxlA"/>
    <property type="match status" value="1"/>
</dbReference>
<evidence type="ECO:0000256" key="2">
    <source>
        <dbReference type="ARBA" id="ARBA00005014"/>
    </source>
</evidence>
<dbReference type="GO" id="GO:0006207">
    <property type="term" value="P:'de novo' pyrimidine nucleobase biosynthetic process"/>
    <property type="evidence" value="ECO:0007669"/>
    <property type="project" value="InterPro"/>
</dbReference>
<dbReference type="Gene3D" id="3.20.20.70">
    <property type="entry name" value="Aldolase class I"/>
    <property type="match status" value="1"/>
</dbReference>
<gene>
    <name evidence="8" type="ORF">SAMN04490178_11335</name>
</gene>
<dbReference type="EMBL" id="FODY01000013">
    <property type="protein sequence ID" value="SEP20256.1"/>
    <property type="molecule type" value="Genomic_DNA"/>
</dbReference>
<dbReference type="EC" id="4.1.2.43" evidence="4"/>
<evidence type="ECO:0000313" key="8">
    <source>
        <dbReference type="EMBL" id="SEP20256.1"/>
    </source>
</evidence>
<protein>
    <recommendedName>
        <fullName evidence="4">3-hexulose-6-phosphate synthase</fullName>
        <ecNumber evidence="4">4.1.2.43</ecNumber>
    </recommendedName>
</protein>
<dbReference type="InterPro" id="IPR041710">
    <property type="entry name" value="HPS/KGPDC"/>
</dbReference>
<dbReference type="Pfam" id="PF00215">
    <property type="entry name" value="OMPdecase"/>
    <property type="match status" value="1"/>
</dbReference>
<dbReference type="GO" id="GO:0043801">
    <property type="term" value="F:hexulose-6-phosphate synthase activity"/>
    <property type="evidence" value="ECO:0007669"/>
    <property type="project" value="UniProtKB-EC"/>
</dbReference>
<dbReference type="OrthoDB" id="43475at2"/>
<keyword evidence="6" id="KW-0119">Carbohydrate metabolism</keyword>